<sequence>MTRTVPLSRRRRTLSAAVAATLTVPAAVAALPAAAVPSVDAPVVIDEVYGGGGNNGGTYDRDFVELHNPGDEPVSLDGWSVQYGSAGGTTWSSQTDLSGQIPAGGSFLVAQAPGSDDSQPDLPTPDVDGGIFMSGSGAEVALVSSTDRLDCTGTACADVDDLVDLVGWGSANTFLGSGPAPATTNPVSVARVDHAHTLDNAADFVTGPPTPQNSGSAPTPTPTPTVSPSPEPTPEPTDEPALVTIAEIQGTGDSSPLAGQDVTIRGVVTAAWPTGGFDGFTIQTPGTGGDPADDATPGASDAVFVYSRAGAQDVQVGDHVEVTGEAGDYYDLTQVSADSWTVLDEPAAAVKPTVTGWPATQDEREALENMLLAPAGEFTVTDNYSTNYYGTVGLAAGDSPLVQPTTAGRPGSEEAAAQEAENAALAVQLDDGSSWNYSSASRAATPLPWLNGTDPVRVGASVTFTGPVVLDYRYSAWSFQPQTQLTGENADAVQPATFEDTRTAAPEDVGGDLQVATFNVLNYFTTTGDQLDGCQYYTDRDGNPISVRTGCLARGAADAENLERQETKIVAAIGDLDADVVALEEIEQSAAFGKDRDQALSDLVDALNAAQGAGTWAYVPSPDGVPADEDVIRNAFVYRVADAEPVGASQILLGSEAFGNAREPLAQVFQPAGGATGDPADDVVVITNHFKSKGSAGPWPGDEDAGDGQGSSNESRVRQATALVEFADQVAADAGTDRVLLVGDFNAYEQEDPIVVLTDAGYTDLGPTVGEYTYSYGGQVGSLDHVLASAGALEDVTGVDIWNINAYEPVANEYSRYNYNATILYDESPYRSSDHDPILVGLALADDGPALPAWDAGTVYTAGDRVEHDGAVFEAQWWTRGQVPGASPWGAWAEVGAAVTTPAGTAPAWTPSGIYTGGETVAHDGELWRARWWTRNQEPGDPYGPWEQTS</sequence>
<evidence type="ECO:0000256" key="1">
    <source>
        <dbReference type="ARBA" id="ARBA00022801"/>
    </source>
</evidence>
<keyword evidence="3" id="KW-0732">Signal</keyword>
<feature type="region of interest" description="Disordered" evidence="2">
    <location>
        <begin position="691"/>
        <end position="717"/>
    </location>
</feature>
<evidence type="ECO:0000256" key="2">
    <source>
        <dbReference type="SAM" id="MobiDB-lite"/>
    </source>
</evidence>
<feature type="domain" description="LTD" evidence="4">
    <location>
        <begin position="25"/>
        <end position="170"/>
    </location>
</feature>
<dbReference type="CDD" id="cd10283">
    <property type="entry name" value="MnuA_DNase1-like"/>
    <property type="match status" value="1"/>
</dbReference>
<dbReference type="CDD" id="cd04486">
    <property type="entry name" value="YhcR_OBF_like"/>
    <property type="match status" value="1"/>
</dbReference>
<dbReference type="Proteomes" id="UP001500956">
    <property type="component" value="Unassembled WGS sequence"/>
</dbReference>
<dbReference type="RefSeq" id="WP_172151186.1">
    <property type="nucleotide sequence ID" value="NZ_BAABID010000006.1"/>
</dbReference>
<dbReference type="InterPro" id="IPR036691">
    <property type="entry name" value="Endo/exonu/phosph_ase_sf"/>
</dbReference>
<dbReference type="PANTHER" id="PTHR42834:SF1">
    <property type="entry name" value="ENDONUCLEASE_EXONUCLEASE_PHOSPHATASE FAMILY PROTEIN (AFU_ORTHOLOGUE AFUA_3G09210)"/>
    <property type="match status" value="1"/>
</dbReference>
<evidence type="ECO:0000259" key="4">
    <source>
        <dbReference type="PROSITE" id="PS51841"/>
    </source>
</evidence>
<keyword evidence="5" id="KW-0540">Nuclease</keyword>
<dbReference type="InterPro" id="IPR036573">
    <property type="entry name" value="CBM_sf_5/12"/>
</dbReference>
<dbReference type="Pfam" id="PF03372">
    <property type="entry name" value="Exo_endo_phos"/>
    <property type="match status" value="1"/>
</dbReference>
<evidence type="ECO:0000313" key="6">
    <source>
        <dbReference type="Proteomes" id="UP001500956"/>
    </source>
</evidence>
<organism evidence="5 6">
    <name type="scientific">Isoptericola chiayiensis</name>
    <dbReference type="NCBI Taxonomy" id="579446"/>
    <lineage>
        <taxon>Bacteria</taxon>
        <taxon>Bacillati</taxon>
        <taxon>Actinomycetota</taxon>
        <taxon>Actinomycetes</taxon>
        <taxon>Micrococcales</taxon>
        <taxon>Promicromonosporaceae</taxon>
        <taxon>Isoptericola</taxon>
    </lineage>
</organism>
<dbReference type="SUPFAM" id="SSF51055">
    <property type="entry name" value="Carbohydrate binding domain"/>
    <property type="match status" value="2"/>
</dbReference>
<dbReference type="InterPro" id="IPR006311">
    <property type="entry name" value="TAT_signal"/>
</dbReference>
<dbReference type="SUPFAM" id="SSF74853">
    <property type="entry name" value="Lamin A/C globular tail domain"/>
    <property type="match status" value="1"/>
</dbReference>
<feature type="compositionally biased region" description="Pro residues" evidence="2">
    <location>
        <begin position="219"/>
        <end position="235"/>
    </location>
</feature>
<keyword evidence="1" id="KW-0378">Hydrolase</keyword>
<protein>
    <submittedName>
        <fullName evidence="5">ExeM/NucH family extracellular endonuclease</fullName>
    </submittedName>
</protein>
<name>A0ABP8YC82_9MICO</name>
<gene>
    <name evidence="5" type="ORF">GCM10023216_12430</name>
</gene>
<dbReference type="Gene3D" id="2.60.40.1260">
    <property type="entry name" value="Lamin Tail domain"/>
    <property type="match status" value="1"/>
</dbReference>
<dbReference type="SUPFAM" id="SSF56219">
    <property type="entry name" value="DNase I-like"/>
    <property type="match status" value="1"/>
</dbReference>
<dbReference type="SMART" id="SM00495">
    <property type="entry name" value="ChtBD3"/>
    <property type="match status" value="2"/>
</dbReference>
<proteinExistence type="predicted"/>
<keyword evidence="6" id="KW-1185">Reference proteome</keyword>
<comment type="caution">
    <text evidence="5">The sequence shown here is derived from an EMBL/GenBank/DDBJ whole genome shotgun (WGS) entry which is preliminary data.</text>
</comment>
<dbReference type="PANTHER" id="PTHR42834">
    <property type="entry name" value="ENDONUCLEASE/EXONUCLEASE/PHOSPHATASE FAMILY PROTEIN (AFU_ORTHOLOGUE AFUA_3G09210)"/>
    <property type="match status" value="1"/>
</dbReference>
<dbReference type="Pfam" id="PF00932">
    <property type="entry name" value="LTD"/>
    <property type="match status" value="1"/>
</dbReference>
<feature type="region of interest" description="Disordered" evidence="2">
    <location>
        <begin position="201"/>
        <end position="238"/>
    </location>
</feature>
<evidence type="ECO:0000256" key="3">
    <source>
        <dbReference type="SAM" id="SignalP"/>
    </source>
</evidence>
<dbReference type="PROSITE" id="PS51318">
    <property type="entry name" value="TAT"/>
    <property type="match status" value="1"/>
</dbReference>
<feature type="chain" id="PRO_5046415974" evidence="3">
    <location>
        <begin position="30"/>
        <end position="950"/>
    </location>
</feature>
<reference evidence="6" key="1">
    <citation type="journal article" date="2019" name="Int. J. Syst. Evol. Microbiol.">
        <title>The Global Catalogue of Microorganisms (GCM) 10K type strain sequencing project: providing services to taxonomists for standard genome sequencing and annotation.</title>
        <authorList>
            <consortium name="The Broad Institute Genomics Platform"/>
            <consortium name="The Broad Institute Genome Sequencing Center for Infectious Disease"/>
            <person name="Wu L."/>
            <person name="Ma J."/>
        </authorList>
    </citation>
    <scope>NUCLEOTIDE SEQUENCE [LARGE SCALE GENOMIC DNA]</scope>
    <source>
        <strain evidence="6">JCM 18063</strain>
    </source>
</reference>
<dbReference type="InterPro" id="IPR005135">
    <property type="entry name" value="Endo/exonuclease/phosphatase"/>
</dbReference>
<dbReference type="InterPro" id="IPR001322">
    <property type="entry name" value="Lamin_tail_dom"/>
</dbReference>
<dbReference type="Pfam" id="PF02839">
    <property type="entry name" value="CBM_5_12"/>
    <property type="match status" value="2"/>
</dbReference>
<dbReference type="CDD" id="cd12215">
    <property type="entry name" value="ChiC_BD"/>
    <property type="match status" value="2"/>
</dbReference>
<dbReference type="InterPro" id="IPR047971">
    <property type="entry name" value="ExeM-like"/>
</dbReference>
<dbReference type="Gene3D" id="3.60.10.10">
    <property type="entry name" value="Endonuclease/exonuclease/phosphatase"/>
    <property type="match status" value="1"/>
</dbReference>
<evidence type="ECO:0000313" key="5">
    <source>
        <dbReference type="EMBL" id="GAA4724100.1"/>
    </source>
</evidence>
<dbReference type="InterPro" id="IPR003610">
    <property type="entry name" value="CBM5/12"/>
</dbReference>
<dbReference type="EMBL" id="BAABID010000006">
    <property type="protein sequence ID" value="GAA4724100.1"/>
    <property type="molecule type" value="Genomic_DNA"/>
</dbReference>
<dbReference type="Gene3D" id="2.10.10.20">
    <property type="entry name" value="Carbohydrate-binding module superfamily 5/12"/>
    <property type="match status" value="2"/>
</dbReference>
<dbReference type="PROSITE" id="PS51841">
    <property type="entry name" value="LTD"/>
    <property type="match status" value="1"/>
</dbReference>
<keyword evidence="5" id="KW-0255">Endonuclease</keyword>
<dbReference type="GO" id="GO:0004519">
    <property type="term" value="F:endonuclease activity"/>
    <property type="evidence" value="ECO:0007669"/>
    <property type="project" value="UniProtKB-KW"/>
</dbReference>
<feature type="signal peptide" evidence="3">
    <location>
        <begin position="1"/>
        <end position="29"/>
    </location>
</feature>
<dbReference type="InterPro" id="IPR036415">
    <property type="entry name" value="Lamin_tail_dom_sf"/>
</dbReference>
<accession>A0ABP8YC82</accession>
<dbReference type="NCBIfam" id="NF033681">
    <property type="entry name" value="ExeM_NucH_DNase"/>
    <property type="match status" value="1"/>
</dbReference>